<dbReference type="RefSeq" id="WP_016482187.1">
    <property type="nucleotide sequence ID" value="NC_021487.1"/>
</dbReference>
<accession>S0EW59</accession>
<evidence type="ECO:0000313" key="3">
    <source>
        <dbReference type="EMBL" id="CCW34627.1"/>
    </source>
</evidence>
<dbReference type="PANTHER" id="PTHR43625">
    <property type="entry name" value="AFLATOXIN B1 ALDEHYDE REDUCTASE"/>
    <property type="match status" value="1"/>
</dbReference>
<evidence type="ECO:0000256" key="1">
    <source>
        <dbReference type="ARBA" id="ARBA00023002"/>
    </source>
</evidence>
<dbReference type="PATRIC" id="fig|1303518.3.peg.811"/>
<protein>
    <submittedName>
        <fullName evidence="3">Predicted oxidoreductase</fullName>
    </submittedName>
</protein>
<dbReference type="GO" id="GO:0016491">
    <property type="term" value="F:oxidoreductase activity"/>
    <property type="evidence" value="ECO:0007669"/>
    <property type="project" value="UniProtKB-KW"/>
</dbReference>
<dbReference type="AlphaFoldDB" id="S0EW59"/>
<dbReference type="FunCoup" id="S0EW59">
    <property type="interactions" value="5"/>
</dbReference>
<feature type="domain" description="NADP-dependent oxidoreductase" evidence="2">
    <location>
        <begin position="19"/>
        <end position="306"/>
    </location>
</feature>
<evidence type="ECO:0000259" key="2">
    <source>
        <dbReference type="Pfam" id="PF00248"/>
    </source>
</evidence>
<dbReference type="STRING" id="454171.CP488_00349"/>
<sequence length="318" mass="35102">MTFAMPTQPFGPDGVHVSRIGLGCMGLAGTWNPNEVGPEHIRRAIAAFEAAIESGITFFDHADIYGGTACESIFKECLAAIPGIREKIFIATKVGIRPGYYEHDPDYIRQSIRGSLQRLGVDYVDLYQLHRPDPLSHPAETAKVLEELVREGLVRYVGVSNYYPHQTLALKRYLNIPLVSNQIEISLLRLDPIYEGAAGGGGDGVLDQCEELQITPLAYSPVGRGWLTGRREVPNDHPQKERIERILAAMRELSPNYGGATPAQLAIAWLLRHPAGILPLVGSNNPDHIREAAGAAQIQLTRQDWYKLWVAARGERVP</sequence>
<reference evidence="4" key="1">
    <citation type="submission" date="2013-03" db="EMBL/GenBank/DDBJ databases">
        <title>Genome sequence of Chthonomonas calidirosea, the first sequenced genome from the Armatimonadetes phylum (formally candidate division OP10).</title>
        <authorList>
            <person name="Lee K.C.Y."/>
            <person name="Morgan X.C."/>
            <person name="Dunfield P.F."/>
            <person name="Tamas I."/>
            <person name="Houghton K.M."/>
            <person name="Vyssotski M."/>
            <person name="Ryan J.L.J."/>
            <person name="Lagutin K."/>
            <person name="McDonald I.R."/>
            <person name="Stott M.B."/>
        </authorList>
    </citation>
    <scope>NUCLEOTIDE SEQUENCE [LARGE SCALE GENOMIC DNA]</scope>
    <source>
        <strain evidence="4">DSM 23976 / ICMP 18418 / T49</strain>
    </source>
</reference>
<dbReference type="OrthoDB" id="9773828at2"/>
<keyword evidence="1" id="KW-0560">Oxidoreductase</keyword>
<name>S0EW59_CHTCT</name>
<dbReference type="CDD" id="cd19092">
    <property type="entry name" value="AKR_BsYcsN_EcYdhF-like"/>
    <property type="match status" value="1"/>
</dbReference>
<dbReference type="InterPro" id="IPR023210">
    <property type="entry name" value="NADP_OxRdtase_dom"/>
</dbReference>
<dbReference type="InterPro" id="IPR020471">
    <property type="entry name" value="AKR"/>
</dbReference>
<dbReference type="HOGENOM" id="CLU_023205_8_1_0"/>
<keyword evidence="4" id="KW-1185">Reference proteome</keyword>
<proteinExistence type="predicted"/>
<dbReference type="InterPro" id="IPR050791">
    <property type="entry name" value="Aldo-Keto_reductase"/>
</dbReference>
<gene>
    <name evidence="3" type="ORF">CCALI_00802</name>
</gene>
<dbReference type="PRINTS" id="PR00069">
    <property type="entry name" value="ALDKETRDTASE"/>
</dbReference>
<dbReference type="SUPFAM" id="SSF51430">
    <property type="entry name" value="NAD(P)-linked oxidoreductase"/>
    <property type="match status" value="1"/>
</dbReference>
<dbReference type="PANTHER" id="PTHR43625:SF5">
    <property type="entry name" value="PYRIDOXAL REDUCTASE, CHLOROPLASTIC"/>
    <property type="match status" value="1"/>
</dbReference>
<dbReference type="Pfam" id="PF00248">
    <property type="entry name" value="Aldo_ket_red"/>
    <property type="match status" value="1"/>
</dbReference>
<dbReference type="Gene3D" id="3.20.20.100">
    <property type="entry name" value="NADP-dependent oxidoreductase domain"/>
    <property type="match status" value="1"/>
</dbReference>
<dbReference type="InterPro" id="IPR018170">
    <property type="entry name" value="Aldo/ket_reductase_CS"/>
</dbReference>
<dbReference type="GO" id="GO:0005737">
    <property type="term" value="C:cytoplasm"/>
    <property type="evidence" value="ECO:0007669"/>
    <property type="project" value="TreeGrafter"/>
</dbReference>
<dbReference type="InParanoid" id="S0EW59"/>
<dbReference type="Proteomes" id="UP000014227">
    <property type="component" value="Chromosome I"/>
</dbReference>
<dbReference type="eggNOG" id="COG4989">
    <property type="taxonomic scope" value="Bacteria"/>
</dbReference>
<dbReference type="InterPro" id="IPR036812">
    <property type="entry name" value="NAD(P)_OxRdtase_dom_sf"/>
</dbReference>
<dbReference type="EMBL" id="HF951689">
    <property type="protein sequence ID" value="CCW34627.1"/>
    <property type="molecule type" value="Genomic_DNA"/>
</dbReference>
<dbReference type="KEGG" id="ccz:CCALI_00802"/>
<dbReference type="PROSITE" id="PS00062">
    <property type="entry name" value="ALDOKETO_REDUCTASE_2"/>
    <property type="match status" value="1"/>
</dbReference>
<evidence type="ECO:0000313" key="4">
    <source>
        <dbReference type="Proteomes" id="UP000014227"/>
    </source>
</evidence>
<organism evidence="3 4">
    <name type="scientific">Chthonomonas calidirosea (strain DSM 23976 / ICMP 18418 / T49)</name>
    <dbReference type="NCBI Taxonomy" id="1303518"/>
    <lineage>
        <taxon>Bacteria</taxon>
        <taxon>Bacillati</taxon>
        <taxon>Armatimonadota</taxon>
        <taxon>Chthonomonadia</taxon>
        <taxon>Chthonomonadales</taxon>
        <taxon>Chthonomonadaceae</taxon>
        <taxon>Chthonomonas</taxon>
    </lineage>
</organism>